<dbReference type="InterPro" id="IPR025164">
    <property type="entry name" value="Toastrack_DUF4097"/>
</dbReference>
<comment type="caution">
    <text evidence="2">The sequence shown here is derived from an EMBL/GenBank/DDBJ whole genome shotgun (WGS) entry which is preliminary data.</text>
</comment>
<reference evidence="2 3" key="1">
    <citation type="submission" date="2020-08" db="EMBL/GenBank/DDBJ databases">
        <title>Genomic Encyclopedia of Type Strains, Phase III (KMG-III): the genomes of soil and plant-associated and newly described type strains.</title>
        <authorList>
            <person name="Whitman W."/>
        </authorList>
    </citation>
    <scope>NUCLEOTIDE SEQUENCE [LARGE SCALE GENOMIC DNA]</scope>
    <source>
        <strain evidence="2 3">CECT 8234</strain>
    </source>
</reference>
<dbReference type="RefSeq" id="WP_183559076.1">
    <property type="nucleotide sequence ID" value="NZ_CBCSLB010000004.1"/>
</dbReference>
<protein>
    <submittedName>
        <fullName evidence="2">DUF4097 and DUF4098 domain-containing protein YvlB</fullName>
    </submittedName>
</protein>
<dbReference type="Proteomes" id="UP000518605">
    <property type="component" value="Unassembled WGS sequence"/>
</dbReference>
<evidence type="ECO:0000313" key="3">
    <source>
        <dbReference type="Proteomes" id="UP000518605"/>
    </source>
</evidence>
<gene>
    <name evidence="2" type="ORF">FHS16_000803</name>
</gene>
<name>A0A7W5C618_9BACL</name>
<keyword evidence="3" id="KW-1185">Reference proteome</keyword>
<sequence length="278" mass="30572">MKKLAAVAIIMLGIGIICAFFVFNENDLIKFKGDTYTDEITVDASDIRSIHTETDTFDITFVHSDSQDVKMKLEGNVSKKLKDKIIFKADKKGDALYIVGDTKNGFNFGISIVNLKMTIELPDKIWDTFDVESDTGKIDIDQIQGNKLLLSADTGNLNISNYSFKQIEFDTDTGNATFTDGEGPIKGETDTGNIRLEAAQLQSDVSFNTDTGNITVNVDKQPESALIKIRKDTGRSQIDWSGFEIDKESGNTVERSIGSGDVKISIESDTGNIKLGNR</sequence>
<feature type="domain" description="DUF4097" evidence="1">
    <location>
        <begin position="127"/>
        <end position="275"/>
    </location>
</feature>
<accession>A0A7W5C618</accession>
<dbReference type="Pfam" id="PF13349">
    <property type="entry name" value="DUF4097"/>
    <property type="match status" value="1"/>
</dbReference>
<proteinExistence type="predicted"/>
<evidence type="ECO:0000259" key="1">
    <source>
        <dbReference type="Pfam" id="PF13349"/>
    </source>
</evidence>
<dbReference type="AlphaFoldDB" id="A0A7W5C618"/>
<organism evidence="2 3">
    <name type="scientific">Paenibacillus endophyticus</name>
    <dbReference type="NCBI Taxonomy" id="1294268"/>
    <lineage>
        <taxon>Bacteria</taxon>
        <taxon>Bacillati</taxon>
        <taxon>Bacillota</taxon>
        <taxon>Bacilli</taxon>
        <taxon>Bacillales</taxon>
        <taxon>Paenibacillaceae</taxon>
        <taxon>Paenibacillus</taxon>
    </lineage>
</organism>
<evidence type="ECO:0000313" key="2">
    <source>
        <dbReference type="EMBL" id="MBB3150769.1"/>
    </source>
</evidence>
<dbReference type="EMBL" id="JACHXW010000002">
    <property type="protein sequence ID" value="MBB3150769.1"/>
    <property type="molecule type" value="Genomic_DNA"/>
</dbReference>